<evidence type="ECO:0000313" key="2">
    <source>
        <dbReference type="Proteomes" id="UP000789920"/>
    </source>
</evidence>
<feature type="non-terminal residue" evidence="1">
    <location>
        <position position="194"/>
    </location>
</feature>
<dbReference type="Proteomes" id="UP000789920">
    <property type="component" value="Unassembled WGS sequence"/>
</dbReference>
<keyword evidence="2" id="KW-1185">Reference proteome</keyword>
<gene>
    <name evidence="1" type="ORF">RPERSI_LOCUS673</name>
</gene>
<name>A0ACA9KH28_9GLOM</name>
<organism evidence="1 2">
    <name type="scientific">Racocetra persica</name>
    <dbReference type="NCBI Taxonomy" id="160502"/>
    <lineage>
        <taxon>Eukaryota</taxon>
        <taxon>Fungi</taxon>
        <taxon>Fungi incertae sedis</taxon>
        <taxon>Mucoromycota</taxon>
        <taxon>Glomeromycotina</taxon>
        <taxon>Glomeromycetes</taxon>
        <taxon>Diversisporales</taxon>
        <taxon>Gigasporaceae</taxon>
        <taxon>Racocetra</taxon>
    </lineage>
</organism>
<dbReference type="EMBL" id="CAJVQC010000522">
    <property type="protein sequence ID" value="CAG8473169.1"/>
    <property type="molecule type" value="Genomic_DNA"/>
</dbReference>
<reference evidence="1" key="1">
    <citation type="submission" date="2021-06" db="EMBL/GenBank/DDBJ databases">
        <authorList>
            <person name="Kallberg Y."/>
            <person name="Tangrot J."/>
            <person name="Rosling A."/>
        </authorList>
    </citation>
    <scope>NUCLEOTIDE SEQUENCE</scope>
    <source>
        <strain evidence="1">MA461A</strain>
    </source>
</reference>
<proteinExistence type="predicted"/>
<sequence length="194" mass="22955">MLQACSCTNMMLYPKTNNRKEFWSQLSDPIIDKANLKMLYKLECLQTDLDNSEFSEKNHIITNKNKNKNTFWNSFRNALIFNKHSQNRKIQILSIIANEFIYLQLYEKLQIKNLCRHFRKNFEHHLKVESDKKVLHNNSEYIVIYLLPYFGTSVYFSPAEVAGLCNNELHHSEPKTSTHTKPQSKWTIVLPKSQ</sequence>
<protein>
    <submittedName>
        <fullName evidence="1">20351_t:CDS:1</fullName>
    </submittedName>
</protein>
<comment type="caution">
    <text evidence="1">The sequence shown here is derived from an EMBL/GenBank/DDBJ whole genome shotgun (WGS) entry which is preliminary data.</text>
</comment>
<accession>A0ACA9KH28</accession>
<evidence type="ECO:0000313" key="1">
    <source>
        <dbReference type="EMBL" id="CAG8473169.1"/>
    </source>
</evidence>